<dbReference type="InterPro" id="IPR037185">
    <property type="entry name" value="EmrE-like"/>
</dbReference>
<feature type="transmembrane region" description="Helical" evidence="10">
    <location>
        <begin position="48"/>
        <end position="66"/>
    </location>
</feature>
<reference evidence="11" key="1">
    <citation type="submission" date="2021-12" db="EMBL/GenBank/DDBJ databases">
        <authorList>
            <person name="Li Y."/>
        </authorList>
    </citation>
    <scope>NUCLEOTIDE SEQUENCE</scope>
    <source>
        <strain evidence="11">DKSPLA3</strain>
    </source>
</reference>
<evidence type="ECO:0000256" key="7">
    <source>
        <dbReference type="ARBA" id="ARBA00022989"/>
    </source>
</evidence>
<keyword evidence="6 9" id="KW-0812">Transmembrane</keyword>
<comment type="subunit">
    <text evidence="2">Forms a complex with MdtI.</text>
</comment>
<evidence type="ECO:0000256" key="5">
    <source>
        <dbReference type="ARBA" id="ARBA00022519"/>
    </source>
</evidence>
<evidence type="ECO:0000256" key="3">
    <source>
        <dbReference type="ARBA" id="ARBA00021112"/>
    </source>
</evidence>
<dbReference type="Gene3D" id="1.10.3730.20">
    <property type="match status" value="1"/>
</dbReference>
<keyword evidence="5" id="KW-0997">Cell inner membrane</keyword>
<dbReference type="GO" id="GO:0031460">
    <property type="term" value="P:glycine betaine transport"/>
    <property type="evidence" value="ECO:0007669"/>
    <property type="project" value="TreeGrafter"/>
</dbReference>
<dbReference type="GO" id="GO:1903711">
    <property type="term" value="P:spermidine transmembrane transport"/>
    <property type="evidence" value="ECO:0007669"/>
    <property type="project" value="TreeGrafter"/>
</dbReference>
<feature type="transmembrane region" description="Helical" evidence="10">
    <location>
        <begin position="18"/>
        <end position="36"/>
    </location>
</feature>
<dbReference type="InterPro" id="IPR045324">
    <property type="entry name" value="Small_multidrug_res"/>
</dbReference>
<accession>A0A9X1NW91</accession>
<dbReference type="PANTHER" id="PTHR30561:SF2">
    <property type="entry name" value="SPERMIDINE EXPORT PROTEIN MDTJ"/>
    <property type="match status" value="1"/>
</dbReference>
<evidence type="ECO:0000313" key="11">
    <source>
        <dbReference type="EMBL" id="MCD7111638.1"/>
    </source>
</evidence>
<evidence type="ECO:0000256" key="9">
    <source>
        <dbReference type="RuleBase" id="RU003942"/>
    </source>
</evidence>
<dbReference type="GO" id="GO:0015220">
    <property type="term" value="F:choline transmembrane transporter activity"/>
    <property type="evidence" value="ECO:0007669"/>
    <property type="project" value="TreeGrafter"/>
</dbReference>
<keyword evidence="4" id="KW-1003">Cell membrane</keyword>
<proteinExistence type="inferred from homology"/>
<evidence type="ECO:0000256" key="1">
    <source>
        <dbReference type="ARBA" id="ARBA00004429"/>
    </source>
</evidence>
<dbReference type="GO" id="GO:0015199">
    <property type="term" value="F:amino-acid betaine transmembrane transporter activity"/>
    <property type="evidence" value="ECO:0007669"/>
    <property type="project" value="TreeGrafter"/>
</dbReference>
<sequence>MTHEPSLPAGLGRARRLAWLYLALAIGIEVIGLTVMKAASASGGMGGYIVMYVAIALSYVCLAKAVRTLPVGVAYAIWEGSGIALITLVSVFFFHHDLSNRELIGLAMAVLGIILVNAGEDHGTTPAEAADEPA</sequence>
<keyword evidence="12" id="KW-1185">Reference proteome</keyword>
<feature type="transmembrane region" description="Helical" evidence="10">
    <location>
        <begin position="72"/>
        <end position="94"/>
    </location>
</feature>
<comment type="similarity">
    <text evidence="9">Belongs to the drug/metabolite transporter (DMT) superfamily. Small multidrug resistance (SMR) (TC 2.A.7.1) family.</text>
</comment>
<keyword evidence="8 10" id="KW-0472">Membrane</keyword>
<keyword evidence="7 10" id="KW-1133">Transmembrane helix</keyword>
<evidence type="ECO:0000256" key="8">
    <source>
        <dbReference type="ARBA" id="ARBA00023136"/>
    </source>
</evidence>
<dbReference type="SUPFAM" id="SSF103481">
    <property type="entry name" value="Multidrug resistance efflux transporter EmrE"/>
    <property type="match status" value="1"/>
</dbReference>
<evidence type="ECO:0000256" key="10">
    <source>
        <dbReference type="SAM" id="Phobius"/>
    </source>
</evidence>
<comment type="caution">
    <text evidence="11">The sequence shown here is derived from an EMBL/GenBank/DDBJ whole genome shotgun (WGS) entry which is preliminary data.</text>
</comment>
<dbReference type="PANTHER" id="PTHR30561">
    <property type="entry name" value="SMR FAMILY PROTON-DEPENDENT DRUG EFFLUX TRANSPORTER SUGE"/>
    <property type="match status" value="1"/>
</dbReference>
<comment type="subcellular location">
    <subcellularLocation>
        <location evidence="1">Cell inner membrane</location>
        <topology evidence="1">Multi-pass membrane protein</topology>
    </subcellularLocation>
    <subcellularLocation>
        <location evidence="9">Cell membrane</location>
        <topology evidence="9">Multi-pass membrane protein</topology>
    </subcellularLocation>
</comment>
<dbReference type="RefSeq" id="WP_231816702.1">
    <property type="nucleotide sequence ID" value="NZ_JAJOZR010000018.1"/>
</dbReference>
<evidence type="ECO:0000256" key="4">
    <source>
        <dbReference type="ARBA" id="ARBA00022475"/>
    </source>
</evidence>
<name>A0A9X1NW91_9HYPH</name>
<dbReference type="EMBL" id="JAJOZR010000018">
    <property type="protein sequence ID" value="MCD7111638.1"/>
    <property type="molecule type" value="Genomic_DNA"/>
</dbReference>
<dbReference type="AlphaFoldDB" id="A0A9X1NW91"/>
<dbReference type="Proteomes" id="UP001139089">
    <property type="component" value="Unassembled WGS sequence"/>
</dbReference>
<dbReference type="GO" id="GO:0005886">
    <property type="term" value="C:plasma membrane"/>
    <property type="evidence" value="ECO:0007669"/>
    <property type="project" value="UniProtKB-SubCell"/>
</dbReference>
<dbReference type="GO" id="GO:0015297">
    <property type="term" value="F:antiporter activity"/>
    <property type="evidence" value="ECO:0007669"/>
    <property type="project" value="TreeGrafter"/>
</dbReference>
<evidence type="ECO:0000313" key="12">
    <source>
        <dbReference type="Proteomes" id="UP001139089"/>
    </source>
</evidence>
<dbReference type="Pfam" id="PF00893">
    <property type="entry name" value="Multi_Drug_Res"/>
    <property type="match status" value="1"/>
</dbReference>
<dbReference type="InterPro" id="IPR000390">
    <property type="entry name" value="Small_drug/metabolite_transptr"/>
</dbReference>
<gene>
    <name evidence="11" type="ORF">LRX75_21635</name>
</gene>
<protein>
    <recommendedName>
        <fullName evidence="3">Spermidine export protein MdtJ</fullName>
    </recommendedName>
</protein>
<evidence type="ECO:0000256" key="6">
    <source>
        <dbReference type="ARBA" id="ARBA00022692"/>
    </source>
</evidence>
<feature type="transmembrane region" description="Helical" evidence="10">
    <location>
        <begin position="103"/>
        <end position="119"/>
    </location>
</feature>
<organism evidence="11 12">
    <name type="scientific">Rhizobium quercicola</name>
    <dbReference type="NCBI Taxonomy" id="2901226"/>
    <lineage>
        <taxon>Bacteria</taxon>
        <taxon>Pseudomonadati</taxon>
        <taxon>Pseudomonadota</taxon>
        <taxon>Alphaproteobacteria</taxon>
        <taxon>Hyphomicrobiales</taxon>
        <taxon>Rhizobiaceae</taxon>
        <taxon>Rhizobium/Agrobacterium group</taxon>
        <taxon>Rhizobium</taxon>
    </lineage>
</organism>
<evidence type="ECO:0000256" key="2">
    <source>
        <dbReference type="ARBA" id="ARBA00011358"/>
    </source>
</evidence>